<dbReference type="PANTHER" id="PTHR48475:SF2">
    <property type="entry name" value="RIBONUCLEASE H"/>
    <property type="match status" value="1"/>
</dbReference>
<dbReference type="SUPFAM" id="SSF53098">
    <property type="entry name" value="Ribonuclease H-like"/>
    <property type="match status" value="1"/>
</dbReference>
<dbReference type="EMBL" id="BAABME010000164">
    <property type="protein sequence ID" value="GAA0140256.1"/>
    <property type="molecule type" value="Genomic_DNA"/>
</dbReference>
<dbReference type="Proteomes" id="UP001454036">
    <property type="component" value="Unassembled WGS sequence"/>
</dbReference>
<protein>
    <submittedName>
        <fullName evidence="1">Uncharacterized protein</fullName>
    </submittedName>
</protein>
<name>A0AAV3NP23_LITER</name>
<sequence>MEEEEDWRSPFALFILTGELPNDEVEVMNRTIFPGIKKNLLESGPKCYEELDRVLWSYRTTPSSATGETPFSLVYDTETVLPLEVCLPNIRQIGFEEDQNNTRMRELLDFGDEERDRAIAKMQKYKQTMTKFYNRRKVVGPGTYILEELSGKNIEHAWHGIYLKKYFV</sequence>
<dbReference type="InterPro" id="IPR012337">
    <property type="entry name" value="RNaseH-like_sf"/>
</dbReference>
<gene>
    <name evidence="1" type="ORF">LIER_01637</name>
</gene>
<accession>A0AAV3NP23</accession>
<proteinExistence type="predicted"/>
<dbReference type="AlphaFoldDB" id="A0AAV3NP23"/>
<dbReference type="InterPro" id="IPR036397">
    <property type="entry name" value="RNaseH_sf"/>
</dbReference>
<organism evidence="1 2">
    <name type="scientific">Lithospermum erythrorhizon</name>
    <name type="common">Purple gromwell</name>
    <name type="synonym">Lithospermum officinale var. erythrorhizon</name>
    <dbReference type="NCBI Taxonomy" id="34254"/>
    <lineage>
        <taxon>Eukaryota</taxon>
        <taxon>Viridiplantae</taxon>
        <taxon>Streptophyta</taxon>
        <taxon>Embryophyta</taxon>
        <taxon>Tracheophyta</taxon>
        <taxon>Spermatophyta</taxon>
        <taxon>Magnoliopsida</taxon>
        <taxon>eudicotyledons</taxon>
        <taxon>Gunneridae</taxon>
        <taxon>Pentapetalae</taxon>
        <taxon>asterids</taxon>
        <taxon>lamiids</taxon>
        <taxon>Boraginales</taxon>
        <taxon>Boraginaceae</taxon>
        <taxon>Boraginoideae</taxon>
        <taxon>Lithospermeae</taxon>
        <taxon>Lithospermum</taxon>
    </lineage>
</organism>
<reference evidence="1 2" key="1">
    <citation type="submission" date="2024-01" db="EMBL/GenBank/DDBJ databases">
        <title>The complete chloroplast genome sequence of Lithospermum erythrorhizon: insights into the phylogenetic relationship among Boraginaceae species and the maternal lineages of purple gromwells.</title>
        <authorList>
            <person name="Okada T."/>
            <person name="Watanabe K."/>
        </authorList>
    </citation>
    <scope>NUCLEOTIDE SEQUENCE [LARGE SCALE GENOMIC DNA]</scope>
</reference>
<dbReference type="Gene3D" id="3.30.420.10">
    <property type="entry name" value="Ribonuclease H-like superfamily/Ribonuclease H"/>
    <property type="match status" value="1"/>
</dbReference>
<evidence type="ECO:0000313" key="1">
    <source>
        <dbReference type="EMBL" id="GAA0140256.1"/>
    </source>
</evidence>
<keyword evidence="2" id="KW-1185">Reference proteome</keyword>
<evidence type="ECO:0000313" key="2">
    <source>
        <dbReference type="Proteomes" id="UP001454036"/>
    </source>
</evidence>
<comment type="caution">
    <text evidence="1">The sequence shown here is derived from an EMBL/GenBank/DDBJ whole genome shotgun (WGS) entry which is preliminary data.</text>
</comment>
<dbReference type="GO" id="GO:0003676">
    <property type="term" value="F:nucleic acid binding"/>
    <property type="evidence" value="ECO:0007669"/>
    <property type="project" value="InterPro"/>
</dbReference>
<dbReference type="PANTHER" id="PTHR48475">
    <property type="entry name" value="RIBONUCLEASE H"/>
    <property type="match status" value="1"/>
</dbReference>